<dbReference type="GO" id="GO:0043565">
    <property type="term" value="F:sequence-specific DNA binding"/>
    <property type="evidence" value="ECO:0007669"/>
    <property type="project" value="InterPro"/>
</dbReference>
<reference evidence="3" key="1">
    <citation type="submission" date="2011-01" db="EMBL/GenBank/DDBJ databases">
        <title>Complete sequence of chromosome of Mesorhizobium ciceri bv. biserrulae WSM1271.</title>
        <authorList>
            <person name="Lucas S."/>
            <person name="Copeland A."/>
            <person name="Lapidus A."/>
            <person name="Cheng J.-F."/>
            <person name="Goodwin L."/>
            <person name="Pitluck S."/>
            <person name="Teshima H."/>
            <person name="Detter J.C."/>
            <person name="Han C."/>
            <person name="Tapia R."/>
            <person name="Land M."/>
            <person name="Hauser L."/>
            <person name="Kyrpides N."/>
            <person name="Ivanova N."/>
            <person name="Nandasena K."/>
            <person name="Reeve W.G."/>
            <person name="Howieson J.G."/>
            <person name="O'Hara G."/>
            <person name="Tiwari R.P."/>
            <person name="Woyke T."/>
        </authorList>
    </citation>
    <scope>NUCLEOTIDE SEQUENCE [LARGE SCALE GENOMIC DNA]</scope>
    <source>
        <strain evidence="3">HAMBI 2942 / LMG 23838 / WSM1271</strain>
    </source>
</reference>
<sequence length="144" mass="16265">MNIHQNARLTPLRREEIARDVVEGCLSKADAARTYGVVARWVERFRVEGSAGMIDRSSRPKTSPEANRSPARPLFILRPAKDIHPPLSNLVIGCSPFRLVDRLYHRRRFLSRPAELTAIGPYILCMMRLICEQGQRSLFVGPGA</sequence>
<dbReference type="OrthoDB" id="9803878at2"/>
<gene>
    <name evidence="2" type="ordered locus">Mesci_5692</name>
</gene>
<dbReference type="Pfam" id="PF13011">
    <property type="entry name" value="LZ_Tnp_IS481"/>
    <property type="match status" value="1"/>
</dbReference>
<feature type="domain" description="DNA-binding" evidence="1">
    <location>
        <begin position="1"/>
        <end position="67"/>
    </location>
</feature>
<name>E8THK3_MESCW</name>
<dbReference type="AlphaFoldDB" id="E8THK3"/>
<evidence type="ECO:0000313" key="3">
    <source>
        <dbReference type="Proteomes" id="UP000007471"/>
    </source>
</evidence>
<evidence type="ECO:0000259" key="1">
    <source>
        <dbReference type="Pfam" id="PF13011"/>
    </source>
</evidence>
<accession>E8THK3</accession>
<dbReference type="eggNOG" id="COG3415">
    <property type="taxonomic scope" value="Bacteria"/>
</dbReference>
<protein>
    <submittedName>
        <fullName evidence="2">ISBm3 transposase</fullName>
    </submittedName>
</protein>
<dbReference type="KEGG" id="mci:Mesci_5692"/>
<dbReference type="Proteomes" id="UP000007471">
    <property type="component" value="Chromosome"/>
</dbReference>
<dbReference type="EMBL" id="CP002447">
    <property type="protein sequence ID" value="ADV14765.1"/>
    <property type="molecule type" value="Genomic_DNA"/>
</dbReference>
<dbReference type="HOGENOM" id="CLU_1794233_0_0_5"/>
<dbReference type="SUPFAM" id="SSF48295">
    <property type="entry name" value="TrpR-like"/>
    <property type="match status" value="1"/>
</dbReference>
<proteinExistence type="predicted"/>
<dbReference type="InterPro" id="IPR010921">
    <property type="entry name" value="Trp_repressor/repl_initiator"/>
</dbReference>
<dbReference type="STRING" id="765698.Mesci_5692"/>
<organism evidence="2 3">
    <name type="scientific">Mesorhizobium ciceri biovar biserrulae (strain HAMBI 2942 / LMG 23838 / WSM1271)</name>
    <dbReference type="NCBI Taxonomy" id="765698"/>
    <lineage>
        <taxon>Bacteria</taxon>
        <taxon>Pseudomonadati</taxon>
        <taxon>Pseudomonadota</taxon>
        <taxon>Alphaproteobacteria</taxon>
        <taxon>Hyphomicrobiales</taxon>
        <taxon>Phyllobacteriaceae</taxon>
        <taxon>Mesorhizobium</taxon>
    </lineage>
</organism>
<dbReference type="InterPro" id="IPR024967">
    <property type="entry name" value="DNA-bd_IS481-type"/>
</dbReference>
<evidence type="ECO:0000313" key="2">
    <source>
        <dbReference type="EMBL" id="ADV14765.1"/>
    </source>
</evidence>